<reference evidence="1 2" key="1">
    <citation type="submission" date="2023-11" db="EMBL/GenBank/DDBJ databases">
        <title>Draft genome of Azohydromonas lata strain H1 (DSM1123), a polyhydroxyalkanoate producer.</title>
        <authorList>
            <person name="Traversa D."/>
            <person name="D'Addabbo P."/>
            <person name="Pazzani C."/>
            <person name="Manzari C."/>
            <person name="Chiara M."/>
            <person name="Scrascia M."/>
        </authorList>
    </citation>
    <scope>NUCLEOTIDE SEQUENCE [LARGE SCALE GENOMIC DNA]</scope>
    <source>
        <strain evidence="1 2">H1</strain>
        <plasmid evidence="1">unnamed</plasmid>
    </source>
</reference>
<comment type="caution">
    <text evidence="1">The sequence shown here is derived from an EMBL/GenBank/DDBJ whole genome shotgun (WGS) entry which is preliminary data.</text>
</comment>
<accession>A0ABU5I8G3</accession>
<dbReference type="EMBL" id="JAXOJX010000001">
    <property type="protein sequence ID" value="MDZ5455258.1"/>
    <property type="molecule type" value="Genomic_DNA"/>
</dbReference>
<evidence type="ECO:0000313" key="1">
    <source>
        <dbReference type="EMBL" id="MDZ5455258.1"/>
    </source>
</evidence>
<sequence length="102" mass="11226">MTTREVNAWRAGVRSSVHRPLDGTCPYPRSSAEEAAWLNGRAEGKAYADGLAVRPEVREVAGIAELTASWGQSMRASEKELASLYPELSLQDIAWLEGHDDR</sequence>
<gene>
    <name evidence="1" type="ORF">SM757_01600</name>
</gene>
<evidence type="ECO:0000313" key="2">
    <source>
        <dbReference type="Proteomes" id="UP001293718"/>
    </source>
</evidence>
<proteinExistence type="predicted"/>
<geneLocation type="plasmid" evidence="1">
    <name>unnamed</name>
</geneLocation>
<name>A0ABU5I8G3_9BURK</name>
<keyword evidence="1" id="KW-0614">Plasmid</keyword>
<dbReference type="Proteomes" id="UP001293718">
    <property type="component" value="Unassembled WGS sequence"/>
</dbReference>
<evidence type="ECO:0008006" key="3">
    <source>
        <dbReference type="Google" id="ProtNLM"/>
    </source>
</evidence>
<dbReference type="RefSeq" id="WP_322463953.1">
    <property type="nucleotide sequence ID" value="NZ_JAXOJX010000001.1"/>
</dbReference>
<keyword evidence="2" id="KW-1185">Reference proteome</keyword>
<protein>
    <recommendedName>
        <fullName evidence="3">DUF433 domain-containing protein</fullName>
    </recommendedName>
</protein>
<organism evidence="1 2">
    <name type="scientific">Azohydromonas lata</name>
    <dbReference type="NCBI Taxonomy" id="45677"/>
    <lineage>
        <taxon>Bacteria</taxon>
        <taxon>Pseudomonadati</taxon>
        <taxon>Pseudomonadota</taxon>
        <taxon>Betaproteobacteria</taxon>
        <taxon>Burkholderiales</taxon>
        <taxon>Sphaerotilaceae</taxon>
        <taxon>Azohydromonas</taxon>
    </lineage>
</organism>